<dbReference type="STRING" id="1035.BN961_02509"/>
<dbReference type="Proteomes" id="UP000035762">
    <property type="component" value="Unassembled WGS sequence"/>
</dbReference>
<evidence type="ECO:0000313" key="2">
    <source>
        <dbReference type="EMBL" id="CEG09088.1"/>
    </source>
</evidence>
<evidence type="ECO:0000313" key="3">
    <source>
        <dbReference type="Proteomes" id="UP000035762"/>
    </source>
</evidence>
<dbReference type="AlphaFoldDB" id="A0A090N7S0"/>
<dbReference type="EMBL" id="CCAZ020000001">
    <property type="protein sequence ID" value="CEG09088.1"/>
    <property type="molecule type" value="Genomic_DNA"/>
</dbReference>
<dbReference type="Gene3D" id="2.60.120.10">
    <property type="entry name" value="Jelly Rolls"/>
    <property type="match status" value="1"/>
</dbReference>
<accession>A0A090N7S0</accession>
<dbReference type="InterPro" id="IPR025979">
    <property type="entry name" value="ChrR-like_cupin_dom"/>
</dbReference>
<dbReference type="RefSeq" id="WP_009340167.1">
    <property type="nucleotide sequence ID" value="NZ_CCAZ020000001.1"/>
</dbReference>
<gene>
    <name evidence="2" type="primary">chrR</name>
    <name evidence="2" type="ORF">BN961_02509</name>
</gene>
<evidence type="ECO:0000259" key="1">
    <source>
        <dbReference type="Pfam" id="PF12973"/>
    </source>
</evidence>
<name>A0A090N7S0_AFIFE</name>
<dbReference type="InterPro" id="IPR041916">
    <property type="entry name" value="Anti_sigma_zinc_sf"/>
</dbReference>
<dbReference type="Gene3D" id="1.10.10.1320">
    <property type="entry name" value="Anti-sigma factor, zinc-finger domain"/>
    <property type="match status" value="1"/>
</dbReference>
<feature type="domain" description="ChrR-like cupin" evidence="1">
    <location>
        <begin position="99"/>
        <end position="195"/>
    </location>
</feature>
<dbReference type="InterPro" id="IPR011051">
    <property type="entry name" value="RmlC_Cupin_sf"/>
</dbReference>
<dbReference type="NCBIfam" id="TIGR02451">
    <property type="entry name" value="anti_sig_ChrR"/>
    <property type="match status" value="1"/>
</dbReference>
<dbReference type="CDD" id="cd20301">
    <property type="entry name" value="cupin_ChrR"/>
    <property type="match status" value="1"/>
</dbReference>
<dbReference type="SUPFAM" id="SSF51182">
    <property type="entry name" value="RmlC-like cupins"/>
    <property type="match status" value="1"/>
</dbReference>
<dbReference type="InterPro" id="IPR012807">
    <property type="entry name" value="Anti-sigma_ChrR"/>
</dbReference>
<dbReference type="OrthoDB" id="2988517at2"/>
<dbReference type="Pfam" id="PF12973">
    <property type="entry name" value="Cupin_7"/>
    <property type="match status" value="1"/>
</dbReference>
<organism evidence="2 3">
    <name type="scientific">Afipia felis</name>
    <name type="common">Cat scratch disease bacillus</name>
    <dbReference type="NCBI Taxonomy" id="1035"/>
    <lineage>
        <taxon>Bacteria</taxon>
        <taxon>Pseudomonadati</taxon>
        <taxon>Pseudomonadota</taxon>
        <taxon>Alphaproteobacteria</taxon>
        <taxon>Hyphomicrobiales</taxon>
        <taxon>Nitrobacteraceae</taxon>
        <taxon>Afipia</taxon>
    </lineage>
</organism>
<proteinExistence type="predicted"/>
<sequence length="216" mass="23540">MTINHHPSDETLMRRASGTLSAGPALVVSVHLEGCTVCRNRMANFEAIGGAILDEMPPAPLAADLFGRTMERLEVAQPLQARDRPTIKHPELGLELPRAMQDCEVGPWKWLGPGFQWSKVKIAGSPEAKVMLLKGRAGLHLPAHGHTGLEFMQILSGSLLDERGRYFPGDLDEAGDDVDHRPVVGHESDCVCLAALEGDTRLHGFLGRLLRPFVGF</sequence>
<keyword evidence="3" id="KW-1185">Reference proteome</keyword>
<comment type="caution">
    <text evidence="2">The sequence shown here is derived from an EMBL/GenBank/DDBJ whole genome shotgun (WGS) entry which is preliminary data.</text>
</comment>
<dbReference type="InterPro" id="IPR014710">
    <property type="entry name" value="RmlC-like_jellyroll"/>
</dbReference>
<reference evidence="2 3" key="1">
    <citation type="journal article" date="2014" name="Genome Announc.">
        <title>Genome Sequence of Afipia felis Strain 76713, Isolated in Hospital Water Using an Amoeba Co-Culture Procedure.</title>
        <authorList>
            <person name="Benamar S."/>
            <person name="La Scola B."/>
            <person name="Croce O."/>
        </authorList>
    </citation>
    <scope>NUCLEOTIDE SEQUENCE [LARGE SCALE GENOMIC DNA]</scope>
    <source>
        <strain evidence="2 3">76713</strain>
    </source>
</reference>
<protein>
    <submittedName>
        <fullName evidence="2">Transcriptional activator ChrR</fullName>
    </submittedName>
</protein>